<evidence type="ECO:0000313" key="15">
    <source>
        <dbReference type="EMBL" id="KAJ8345806.1"/>
    </source>
</evidence>
<dbReference type="EMBL" id="JAINUF010000012">
    <property type="protein sequence ID" value="KAJ8345806.1"/>
    <property type="molecule type" value="Genomic_DNA"/>
</dbReference>
<comment type="similarity">
    <text evidence="2">Belongs to the Toll-like receptor family.</text>
</comment>
<dbReference type="InterPro" id="IPR000157">
    <property type="entry name" value="TIR_dom"/>
</dbReference>
<dbReference type="Proteomes" id="UP001152622">
    <property type="component" value="Chromosome 12"/>
</dbReference>
<dbReference type="InterPro" id="IPR035897">
    <property type="entry name" value="Toll_tir_struct_dom_sf"/>
</dbReference>
<dbReference type="Gene3D" id="3.40.50.10140">
    <property type="entry name" value="Toll/interleukin-1 receptor homology (TIR) domain"/>
    <property type="match status" value="1"/>
</dbReference>
<dbReference type="GO" id="GO:0002224">
    <property type="term" value="P:toll-like receptor signaling pathway"/>
    <property type="evidence" value="ECO:0007669"/>
    <property type="project" value="TreeGrafter"/>
</dbReference>
<comment type="caution">
    <text evidence="15">The sequence shown here is derived from an EMBL/GenBank/DDBJ whole genome shotgun (WGS) entry which is preliminary data.</text>
</comment>
<keyword evidence="16" id="KW-1185">Reference proteome</keyword>
<dbReference type="GO" id="GO:0005886">
    <property type="term" value="C:plasma membrane"/>
    <property type="evidence" value="ECO:0007669"/>
    <property type="project" value="TreeGrafter"/>
</dbReference>
<dbReference type="GO" id="GO:0045087">
    <property type="term" value="P:innate immune response"/>
    <property type="evidence" value="ECO:0007669"/>
    <property type="project" value="UniProtKB-KW"/>
</dbReference>
<dbReference type="Gene3D" id="3.80.10.10">
    <property type="entry name" value="Ribonuclease Inhibitor"/>
    <property type="match status" value="5"/>
</dbReference>
<evidence type="ECO:0000256" key="1">
    <source>
        <dbReference type="ARBA" id="ARBA00004479"/>
    </source>
</evidence>
<evidence type="ECO:0000256" key="10">
    <source>
        <dbReference type="ARBA" id="ARBA00023136"/>
    </source>
</evidence>
<dbReference type="SMART" id="SM00364">
    <property type="entry name" value="LRR_BAC"/>
    <property type="match status" value="6"/>
</dbReference>
<keyword evidence="10" id="KW-0472">Membrane</keyword>
<evidence type="ECO:0000256" key="3">
    <source>
        <dbReference type="ARBA" id="ARBA00022588"/>
    </source>
</evidence>
<dbReference type="PROSITE" id="PS51450">
    <property type="entry name" value="LRR"/>
    <property type="match status" value="2"/>
</dbReference>
<keyword evidence="8" id="KW-0391">Immunity</keyword>
<dbReference type="InterPro" id="IPR001611">
    <property type="entry name" value="Leu-rich_rpt"/>
</dbReference>
<evidence type="ECO:0000256" key="4">
    <source>
        <dbReference type="ARBA" id="ARBA00022614"/>
    </source>
</evidence>
<keyword evidence="3" id="KW-0399">Innate immunity</keyword>
<dbReference type="PRINTS" id="PR01537">
    <property type="entry name" value="INTRLKN1R1F"/>
</dbReference>
<dbReference type="PANTHER" id="PTHR24365:SF545">
    <property type="entry name" value="TOLL-LIKE RECEPTOR 12"/>
    <property type="match status" value="1"/>
</dbReference>
<dbReference type="GO" id="GO:0006954">
    <property type="term" value="P:inflammatory response"/>
    <property type="evidence" value="ECO:0007669"/>
    <property type="project" value="UniProtKB-KW"/>
</dbReference>
<dbReference type="SMART" id="SM00369">
    <property type="entry name" value="LRR_TYP"/>
    <property type="match status" value="17"/>
</dbReference>
<dbReference type="SMART" id="SM00365">
    <property type="entry name" value="LRR_SD22"/>
    <property type="match status" value="7"/>
</dbReference>
<evidence type="ECO:0000256" key="5">
    <source>
        <dbReference type="ARBA" id="ARBA00022692"/>
    </source>
</evidence>
<dbReference type="SUPFAM" id="SSF52058">
    <property type="entry name" value="L domain-like"/>
    <property type="match status" value="2"/>
</dbReference>
<keyword evidence="6" id="KW-0732">Signal</keyword>
<protein>
    <recommendedName>
        <fullName evidence="14">TIR domain-containing protein</fullName>
    </recommendedName>
</protein>
<dbReference type="GO" id="GO:0038023">
    <property type="term" value="F:signaling receptor activity"/>
    <property type="evidence" value="ECO:0007669"/>
    <property type="project" value="TreeGrafter"/>
</dbReference>
<evidence type="ECO:0000256" key="12">
    <source>
        <dbReference type="ARBA" id="ARBA00023180"/>
    </source>
</evidence>
<keyword evidence="13" id="KW-0395">Inflammatory response</keyword>
<keyword evidence="9" id="KW-1133">Transmembrane helix</keyword>
<keyword evidence="7" id="KW-0677">Repeat</keyword>
<dbReference type="InterPro" id="IPR032675">
    <property type="entry name" value="LRR_dom_sf"/>
</dbReference>
<comment type="subcellular location">
    <subcellularLocation>
        <location evidence="1">Membrane</location>
        <topology evidence="1">Single-pass type I membrane protein</topology>
    </subcellularLocation>
</comment>
<evidence type="ECO:0000256" key="6">
    <source>
        <dbReference type="ARBA" id="ARBA00022729"/>
    </source>
</evidence>
<dbReference type="InterPro" id="IPR003591">
    <property type="entry name" value="Leu-rich_rpt_typical-subtyp"/>
</dbReference>
<keyword evidence="4" id="KW-0433">Leucine-rich repeat</keyword>
<dbReference type="AlphaFoldDB" id="A0A9Q1IN75"/>
<evidence type="ECO:0000256" key="13">
    <source>
        <dbReference type="ARBA" id="ARBA00023198"/>
    </source>
</evidence>
<evidence type="ECO:0000313" key="16">
    <source>
        <dbReference type="Proteomes" id="UP001152622"/>
    </source>
</evidence>
<keyword evidence="11" id="KW-0675">Receptor</keyword>
<evidence type="ECO:0000256" key="8">
    <source>
        <dbReference type="ARBA" id="ARBA00022859"/>
    </source>
</evidence>
<evidence type="ECO:0000256" key="7">
    <source>
        <dbReference type="ARBA" id="ARBA00022737"/>
    </source>
</evidence>
<evidence type="ECO:0000256" key="9">
    <source>
        <dbReference type="ARBA" id="ARBA00022989"/>
    </source>
</evidence>
<dbReference type="SMART" id="SM00255">
    <property type="entry name" value="TIR"/>
    <property type="match status" value="1"/>
</dbReference>
<keyword evidence="12" id="KW-0325">Glycoprotein</keyword>
<accession>A0A9Q1IN75</accession>
<dbReference type="OrthoDB" id="1421090at2759"/>
<organism evidence="15 16">
    <name type="scientific">Synaphobranchus kaupii</name>
    <name type="common">Kaup's arrowtooth eel</name>
    <dbReference type="NCBI Taxonomy" id="118154"/>
    <lineage>
        <taxon>Eukaryota</taxon>
        <taxon>Metazoa</taxon>
        <taxon>Chordata</taxon>
        <taxon>Craniata</taxon>
        <taxon>Vertebrata</taxon>
        <taxon>Euteleostomi</taxon>
        <taxon>Actinopterygii</taxon>
        <taxon>Neopterygii</taxon>
        <taxon>Teleostei</taxon>
        <taxon>Anguilliformes</taxon>
        <taxon>Synaphobranchidae</taxon>
        <taxon>Synaphobranchus</taxon>
    </lineage>
</organism>
<dbReference type="FunFam" id="3.40.50.10140:FF:000001">
    <property type="entry name" value="Toll-like receptor 2"/>
    <property type="match status" value="1"/>
</dbReference>
<dbReference type="SUPFAM" id="SSF52200">
    <property type="entry name" value="Toll/Interleukin receptor TIR domain"/>
    <property type="match status" value="1"/>
</dbReference>
<dbReference type="PANTHER" id="PTHR24365">
    <property type="entry name" value="TOLL-LIKE RECEPTOR"/>
    <property type="match status" value="1"/>
</dbReference>
<reference evidence="15" key="1">
    <citation type="journal article" date="2023" name="Science">
        <title>Genome structures resolve the early diversification of teleost fishes.</title>
        <authorList>
            <person name="Parey E."/>
            <person name="Louis A."/>
            <person name="Montfort J."/>
            <person name="Bouchez O."/>
            <person name="Roques C."/>
            <person name="Iampietro C."/>
            <person name="Lluch J."/>
            <person name="Castinel A."/>
            <person name="Donnadieu C."/>
            <person name="Desvignes T."/>
            <person name="Floi Bucao C."/>
            <person name="Jouanno E."/>
            <person name="Wen M."/>
            <person name="Mejri S."/>
            <person name="Dirks R."/>
            <person name="Jansen H."/>
            <person name="Henkel C."/>
            <person name="Chen W.J."/>
            <person name="Zahm M."/>
            <person name="Cabau C."/>
            <person name="Klopp C."/>
            <person name="Thompson A.W."/>
            <person name="Robinson-Rechavi M."/>
            <person name="Braasch I."/>
            <person name="Lecointre G."/>
            <person name="Bobe J."/>
            <person name="Postlethwait J.H."/>
            <person name="Berthelot C."/>
            <person name="Roest Crollius H."/>
            <person name="Guiguen Y."/>
        </authorList>
    </citation>
    <scope>NUCLEOTIDE SEQUENCE</scope>
    <source>
        <strain evidence="15">WJC10195</strain>
    </source>
</reference>
<proteinExistence type="inferred from homology"/>
<evidence type="ECO:0000256" key="2">
    <source>
        <dbReference type="ARBA" id="ARBA00009634"/>
    </source>
</evidence>
<dbReference type="PROSITE" id="PS50104">
    <property type="entry name" value="TIR"/>
    <property type="match status" value="1"/>
</dbReference>
<feature type="domain" description="TIR" evidence="14">
    <location>
        <begin position="737"/>
        <end position="887"/>
    </location>
</feature>
<gene>
    <name evidence="15" type="ORF">SKAU_G00299990</name>
</gene>
<dbReference type="Pfam" id="PF13855">
    <property type="entry name" value="LRR_8"/>
    <property type="match status" value="4"/>
</dbReference>
<evidence type="ECO:0000259" key="14">
    <source>
        <dbReference type="PROSITE" id="PS50104"/>
    </source>
</evidence>
<sequence length="901" mass="101814">MKNLDDISELHSDTKVLNLSNNYLSVIRANDFNSLPALVELRLDLNQISSINGTAFHGLSSLKILNLSYNSLSVFPRGAAVSLTNLTHLFLSNNSLRTLCGQGFLHSLTLKELDISLNQLDCGNMSCLAKLTSLNILWARNINTKCPESPLSLTLNLSQLDLSDNKLTNFSFSASGGLISISVDLSGNLFSSPEALANLSPRSLDLRNNPINVTQLLLDLSWAPKLQSITISLKFTSSTSIRSICVALASRHTRSLKLTDIRISGTHGHFQNCSSLYHLDVSWNKFMTATLFSCQKPLWSLRSLQMDHNHIVSLNFCTGKGSVSLPNLTSLSLRSNRIYRVPAEAFNGMPKLWFLSLAGNRIAYIEKMAFLGLGQLNELVLSENAISVLYNSTFQNLSKLTVLKLRNNRLKRLFAHVLSLPTLIKLDLGSNAIEVIQDGSFKGMPNLTDLYLDRNNLQKVTREMFPDLRRLQVLDLASNDLKFSPREVPPFGNLAMLRSLKLQRQQPHGIRSLPSDLFTGLGQLRELYLSNNKLYDLDNLPLSKLTNLTRLEMSDMCNGVARMPNTTFPSLSRLNTLILENFGLNEIEAESFKIPTLYDLVLTNNMLQTIPADFGEFLPRLHHLDIRFNPLACICANEGFRLWALQSRVHVILFYQIKCPSTSVMENKTQLLADGQSEVCRDPTERLAFSISITVVLALLVGGLGYGKGKWYLMYAYYMLRIWLKEIQLHKARPKKYRYDAFVSYSSQDEEWVFTELVPHLERAGDAGGGPGARGCQLCLHHRDFEPGKTIVSNIVEAIYSSRKTLCLVSPRYFNSEWCSMEVQVALYRLFDEKNDLLVLVFLEPPPPWALTSFHRLHRVMRRRTYLEWPREAGEQHVFWARLRLALQLPEREDPEDPGLI</sequence>
<dbReference type="Pfam" id="PF01582">
    <property type="entry name" value="TIR"/>
    <property type="match status" value="1"/>
</dbReference>
<name>A0A9Q1IN75_SYNKA</name>
<evidence type="ECO:0000256" key="11">
    <source>
        <dbReference type="ARBA" id="ARBA00023170"/>
    </source>
</evidence>
<keyword evidence="5" id="KW-0812">Transmembrane</keyword>